<dbReference type="AlphaFoldDB" id="A0A0W4ZIE5"/>
<keyword evidence="2" id="KW-1185">Reference proteome</keyword>
<organism evidence="1 2">
    <name type="scientific">Pneumocystis carinii (strain B80)</name>
    <name type="common">Rat pneumocystis pneumonia agent</name>
    <name type="synonym">Pneumocystis carinii f. sp. carinii</name>
    <dbReference type="NCBI Taxonomy" id="1408658"/>
    <lineage>
        <taxon>Eukaryota</taxon>
        <taxon>Fungi</taxon>
        <taxon>Dikarya</taxon>
        <taxon>Ascomycota</taxon>
        <taxon>Taphrinomycotina</taxon>
        <taxon>Pneumocystomycetes</taxon>
        <taxon>Pneumocystaceae</taxon>
        <taxon>Pneumocystis</taxon>
    </lineage>
</organism>
<dbReference type="GO" id="GO:0042720">
    <property type="term" value="C:mitochondrial inner membrane peptidase complex"/>
    <property type="evidence" value="ECO:0007669"/>
    <property type="project" value="InterPro"/>
</dbReference>
<accession>A0A0W4ZIE5</accession>
<evidence type="ECO:0000313" key="2">
    <source>
        <dbReference type="Proteomes" id="UP000054454"/>
    </source>
</evidence>
<name>A0A0W4ZIE5_PNEC8</name>
<protein>
    <submittedName>
        <fullName evidence="1">Uncharacterized protein</fullName>
    </submittedName>
</protein>
<dbReference type="InterPro" id="IPR024645">
    <property type="entry name" value="Mitochondr_Som1"/>
</dbReference>
<dbReference type="GeneID" id="28936769"/>
<dbReference type="EMBL" id="LFVZ01000008">
    <property type="protein sequence ID" value="KTW28147.1"/>
    <property type="molecule type" value="Genomic_DNA"/>
</dbReference>
<proteinExistence type="predicted"/>
<comment type="caution">
    <text evidence="1">The sequence shown here is derived from an EMBL/GenBank/DDBJ whole genome shotgun (WGS) entry which is preliminary data.</text>
</comment>
<reference evidence="2" key="1">
    <citation type="journal article" date="2016" name="Nat. Commun.">
        <title>Genome analysis of three Pneumocystis species reveals adaptation mechanisms to life exclusively in mammalian hosts.</title>
        <authorList>
            <person name="Ma L."/>
            <person name="Chen Z."/>
            <person name="Huang D.W."/>
            <person name="Kutty G."/>
            <person name="Ishihara M."/>
            <person name="Wang H."/>
            <person name="Abouelleil A."/>
            <person name="Bishop L."/>
            <person name="Davey E."/>
            <person name="Deng R."/>
            <person name="Deng X."/>
            <person name="Fan L."/>
            <person name="Fantoni G."/>
            <person name="Fitzgerald M."/>
            <person name="Gogineni E."/>
            <person name="Goldberg J.M."/>
            <person name="Handley G."/>
            <person name="Hu X."/>
            <person name="Huber C."/>
            <person name="Jiao X."/>
            <person name="Jones K."/>
            <person name="Levin J.Z."/>
            <person name="Liu Y."/>
            <person name="Macdonald P."/>
            <person name="Melnikov A."/>
            <person name="Raley C."/>
            <person name="Sassi M."/>
            <person name="Sherman B.T."/>
            <person name="Song X."/>
            <person name="Sykes S."/>
            <person name="Tran B."/>
            <person name="Walsh L."/>
            <person name="Xia Y."/>
            <person name="Yang J."/>
            <person name="Young S."/>
            <person name="Zeng Q."/>
            <person name="Zheng X."/>
            <person name="Stephens R."/>
            <person name="Nusbaum C."/>
            <person name="Birren B.W."/>
            <person name="Azadi P."/>
            <person name="Lempicki R.A."/>
            <person name="Cuomo C.A."/>
            <person name="Kovacs J.A."/>
        </authorList>
    </citation>
    <scope>NUCLEOTIDE SEQUENCE [LARGE SCALE GENOMIC DNA]</scope>
    <source>
        <strain evidence="2">B80</strain>
    </source>
</reference>
<dbReference type="RefSeq" id="XP_018225856.1">
    <property type="nucleotide sequence ID" value="XM_018370566.1"/>
</dbReference>
<evidence type="ECO:0000313" key="1">
    <source>
        <dbReference type="EMBL" id="KTW28147.1"/>
    </source>
</evidence>
<sequence length="67" mass="7903">MIKFQSFSAQDIQKLLDKSRKSEEEPLMELIMYTCYVKEQKIVCKPVHRLFKVSNKKNVIEVTGLKI</sequence>
<dbReference type="Proteomes" id="UP000054454">
    <property type="component" value="Unassembled WGS sequence"/>
</dbReference>
<gene>
    <name evidence="1" type="ORF">T552_02006</name>
</gene>
<dbReference type="Pfam" id="PF11093">
    <property type="entry name" value="Mitochondr_Som1"/>
    <property type="match status" value="1"/>
</dbReference>
<dbReference type="OrthoDB" id="3983163at2759"/>
<dbReference type="VEuPathDB" id="FungiDB:T552_02006"/>